<feature type="coiled-coil region" evidence="1">
    <location>
        <begin position="30"/>
        <end position="85"/>
    </location>
</feature>
<feature type="compositionally biased region" description="Polar residues" evidence="2">
    <location>
        <begin position="137"/>
        <end position="148"/>
    </location>
</feature>
<keyword evidence="1" id="KW-0175">Coiled coil</keyword>
<dbReference type="AlphaFoldDB" id="A0A0L8FTW3"/>
<evidence type="ECO:0000313" key="3">
    <source>
        <dbReference type="EMBL" id="KOF67870.1"/>
    </source>
</evidence>
<evidence type="ECO:0000256" key="1">
    <source>
        <dbReference type="SAM" id="Coils"/>
    </source>
</evidence>
<feature type="compositionally biased region" description="Polar residues" evidence="2">
    <location>
        <begin position="99"/>
        <end position="129"/>
    </location>
</feature>
<evidence type="ECO:0000256" key="2">
    <source>
        <dbReference type="SAM" id="MobiDB-lite"/>
    </source>
</evidence>
<accession>A0A0L8FTW3</accession>
<feature type="region of interest" description="Disordered" evidence="2">
    <location>
        <begin position="99"/>
        <end position="165"/>
    </location>
</feature>
<dbReference type="PANTHER" id="PTHR14817">
    <property type="entry name" value="COILED-COIL DOMAIN-CONTAINING PROTEIN 15"/>
    <property type="match status" value="1"/>
</dbReference>
<sequence length="359" mass="42212">MKNVMNYDFPGRLTPASICTRAVRFTPEKKSAWLLAVEEEEKNVKQQQEKEVRLQKFQNRVRKRVAAIQQKKKQKELELRMKELDVAQDVLRNCMNTELQSSQQNTNKHSQTEQFTADSDNVDATLNKPNSHRKSNHTTINNLTTGTAKVNPRKTDVSVSSDETEEASGKFSFPLDYKEMVKDFNNGIGAKLSTVQSKYNMDWKSKKQQMMQRVLTRKMFMEMDRKKIKIIQQKNNLNAKQFISFYENKWIEQSNDPLNFQPKTQHQIFELEIDDWSRKHSKLNRMCSFYQRQAYSLQEKLEKKCQQLSMSIPALCPCDNNTKDLAWLYCNNNCRFYRKPSVYCNALRSLLKSLEINTP</sequence>
<dbReference type="PANTHER" id="PTHR14817:SF2">
    <property type="entry name" value="COILED-COIL DOMAIN-CONTAINING PROTEIN 15"/>
    <property type="match status" value="1"/>
</dbReference>
<protein>
    <submittedName>
        <fullName evidence="3">Uncharacterized protein</fullName>
    </submittedName>
</protein>
<dbReference type="EMBL" id="KQ426760">
    <property type="protein sequence ID" value="KOF67870.1"/>
    <property type="molecule type" value="Genomic_DNA"/>
</dbReference>
<reference evidence="3" key="1">
    <citation type="submission" date="2015-07" db="EMBL/GenBank/DDBJ databases">
        <title>MeaNS - Measles Nucleotide Surveillance Program.</title>
        <authorList>
            <person name="Tran T."/>
            <person name="Druce J."/>
        </authorList>
    </citation>
    <scope>NUCLEOTIDE SEQUENCE</scope>
    <source>
        <strain evidence="3">UCB-OBI-ISO-001</strain>
        <tissue evidence="3">Gonad</tissue>
    </source>
</reference>
<dbReference type="OrthoDB" id="10007210at2759"/>
<dbReference type="InterPro" id="IPR037693">
    <property type="entry name" value="CCDC15"/>
</dbReference>
<gene>
    <name evidence="3" type="ORF">OCBIM_22008763mg</name>
</gene>
<name>A0A0L8FTW3_OCTBM</name>
<dbReference type="GO" id="GO:0005813">
    <property type="term" value="C:centrosome"/>
    <property type="evidence" value="ECO:0007669"/>
    <property type="project" value="TreeGrafter"/>
</dbReference>
<proteinExistence type="predicted"/>
<dbReference type="KEGG" id="obi:106881311"/>
<organism evidence="3">
    <name type="scientific">Octopus bimaculoides</name>
    <name type="common">California two-spotted octopus</name>
    <dbReference type="NCBI Taxonomy" id="37653"/>
    <lineage>
        <taxon>Eukaryota</taxon>
        <taxon>Metazoa</taxon>
        <taxon>Spiralia</taxon>
        <taxon>Lophotrochozoa</taxon>
        <taxon>Mollusca</taxon>
        <taxon>Cephalopoda</taxon>
        <taxon>Coleoidea</taxon>
        <taxon>Octopodiformes</taxon>
        <taxon>Octopoda</taxon>
        <taxon>Incirrata</taxon>
        <taxon>Octopodidae</taxon>
        <taxon>Octopus</taxon>
    </lineage>
</organism>